<dbReference type="EMBL" id="SRMA01027291">
    <property type="protein sequence ID" value="TRY56215.1"/>
    <property type="molecule type" value="Genomic_DNA"/>
</dbReference>
<dbReference type="Proteomes" id="UP000316079">
    <property type="component" value="Unassembled WGS sequence"/>
</dbReference>
<comment type="caution">
    <text evidence="1">The sequence shown here is derived from an EMBL/GenBank/DDBJ whole genome shotgun (WGS) entry which is preliminary data.</text>
</comment>
<evidence type="ECO:0000313" key="1">
    <source>
        <dbReference type="EMBL" id="TRY56215.1"/>
    </source>
</evidence>
<proteinExistence type="predicted"/>
<organism evidence="1 2">
    <name type="scientific">Danionella cerebrum</name>
    <dbReference type="NCBI Taxonomy" id="2873325"/>
    <lineage>
        <taxon>Eukaryota</taxon>
        <taxon>Metazoa</taxon>
        <taxon>Chordata</taxon>
        <taxon>Craniata</taxon>
        <taxon>Vertebrata</taxon>
        <taxon>Euteleostomi</taxon>
        <taxon>Actinopterygii</taxon>
        <taxon>Neopterygii</taxon>
        <taxon>Teleostei</taxon>
        <taxon>Ostariophysi</taxon>
        <taxon>Cypriniformes</taxon>
        <taxon>Danionidae</taxon>
        <taxon>Danioninae</taxon>
        <taxon>Danionella</taxon>
    </lineage>
</organism>
<sequence>MLLELDVSPPTMVPLDLHRSDIRTQDLIRDFGIKGQVILPLPLPAVCPLSLIVQFLKQRHAQQQVPTMS</sequence>
<reference evidence="1 2" key="1">
    <citation type="journal article" date="2019" name="Sci. Data">
        <title>Hybrid genome assembly and annotation of Danionella translucida.</title>
        <authorList>
            <person name="Kadobianskyi M."/>
            <person name="Schulze L."/>
            <person name="Schuelke M."/>
            <person name="Judkewitz B."/>
        </authorList>
    </citation>
    <scope>NUCLEOTIDE SEQUENCE [LARGE SCALE GENOMIC DNA]</scope>
    <source>
        <strain evidence="1 2">Bolton</strain>
    </source>
</reference>
<keyword evidence="2" id="KW-1185">Reference proteome</keyword>
<dbReference type="AlphaFoldDB" id="A0A553MST5"/>
<accession>A0A553MST5</accession>
<name>A0A553MST5_9TELE</name>
<dbReference type="OrthoDB" id="3176171at2759"/>
<evidence type="ECO:0000313" key="2">
    <source>
        <dbReference type="Proteomes" id="UP000316079"/>
    </source>
</evidence>
<gene>
    <name evidence="1" type="ORF">DNTS_028539</name>
</gene>
<protein>
    <submittedName>
        <fullName evidence="1">Uncharacterized protein</fullName>
    </submittedName>
</protein>